<reference evidence="3 4" key="1">
    <citation type="submission" date="2019-02" db="EMBL/GenBank/DDBJ databases">
        <title>Deep-cultivation of Planctomycetes and their phenomic and genomic characterization uncovers novel biology.</title>
        <authorList>
            <person name="Wiegand S."/>
            <person name="Jogler M."/>
            <person name="Boedeker C."/>
            <person name="Pinto D."/>
            <person name="Vollmers J."/>
            <person name="Rivas-Marin E."/>
            <person name="Kohn T."/>
            <person name="Peeters S.H."/>
            <person name="Heuer A."/>
            <person name="Rast P."/>
            <person name="Oberbeckmann S."/>
            <person name="Bunk B."/>
            <person name="Jeske O."/>
            <person name="Meyerdierks A."/>
            <person name="Storesund J.E."/>
            <person name="Kallscheuer N."/>
            <person name="Luecker S."/>
            <person name="Lage O.M."/>
            <person name="Pohl T."/>
            <person name="Merkel B.J."/>
            <person name="Hornburger P."/>
            <person name="Mueller R.-W."/>
            <person name="Bruemmer F."/>
            <person name="Labrenz M."/>
            <person name="Spormann A.M."/>
            <person name="Op Den Camp H."/>
            <person name="Overmann J."/>
            <person name="Amann R."/>
            <person name="Jetten M.S.M."/>
            <person name="Mascher T."/>
            <person name="Medema M.H."/>
            <person name="Devos D.P."/>
            <person name="Kaster A.-K."/>
            <person name="Ovreas L."/>
            <person name="Rohde M."/>
            <person name="Galperin M.Y."/>
            <person name="Jogler C."/>
        </authorList>
    </citation>
    <scope>NUCLEOTIDE SEQUENCE [LARGE SCALE GENOMIC DNA]</scope>
    <source>
        <strain evidence="3 4">Poly59</strain>
    </source>
</reference>
<keyword evidence="4" id="KW-1185">Reference proteome</keyword>
<dbReference type="EMBL" id="SJPX01000002">
    <property type="protein sequence ID" value="TWU55729.1"/>
    <property type="molecule type" value="Genomic_DNA"/>
</dbReference>
<evidence type="ECO:0000256" key="2">
    <source>
        <dbReference type="ARBA" id="ARBA00022679"/>
    </source>
</evidence>
<dbReference type="PANTHER" id="PTHR12526">
    <property type="entry name" value="GLYCOSYLTRANSFERASE"/>
    <property type="match status" value="1"/>
</dbReference>
<dbReference type="SUPFAM" id="SSF53756">
    <property type="entry name" value="UDP-Glycosyltransferase/glycogen phosphorylase"/>
    <property type="match status" value="1"/>
</dbReference>
<dbReference type="Gene3D" id="3.40.50.2000">
    <property type="entry name" value="Glycogen Phosphorylase B"/>
    <property type="match status" value="1"/>
</dbReference>
<comment type="caution">
    <text evidence="3">The sequence shown here is derived from an EMBL/GenBank/DDBJ whole genome shotgun (WGS) entry which is preliminary data.</text>
</comment>
<dbReference type="AlphaFoldDB" id="A0A5C6F7H7"/>
<accession>A0A5C6F7H7</accession>
<protein>
    <submittedName>
        <fullName evidence="3">Glycosyl transferases group 1</fullName>
    </submittedName>
</protein>
<dbReference type="Proteomes" id="UP000317977">
    <property type="component" value="Unassembled WGS sequence"/>
</dbReference>
<evidence type="ECO:0000313" key="3">
    <source>
        <dbReference type="EMBL" id="TWU55729.1"/>
    </source>
</evidence>
<dbReference type="PANTHER" id="PTHR12526:SF510">
    <property type="entry name" value="D-INOSITOL 3-PHOSPHATE GLYCOSYLTRANSFERASE"/>
    <property type="match status" value="1"/>
</dbReference>
<keyword evidence="1" id="KW-0328">Glycosyltransferase</keyword>
<dbReference type="GO" id="GO:0016757">
    <property type="term" value="F:glycosyltransferase activity"/>
    <property type="evidence" value="ECO:0007669"/>
    <property type="project" value="UniProtKB-KW"/>
</dbReference>
<name>A0A5C6F7H7_9BACT</name>
<evidence type="ECO:0000313" key="4">
    <source>
        <dbReference type="Proteomes" id="UP000317977"/>
    </source>
</evidence>
<gene>
    <name evidence="3" type="ORF">Poly59_20300</name>
</gene>
<dbReference type="OrthoDB" id="9815351at2"/>
<evidence type="ECO:0000256" key="1">
    <source>
        <dbReference type="ARBA" id="ARBA00022676"/>
    </source>
</evidence>
<dbReference type="Pfam" id="PF13692">
    <property type="entry name" value="Glyco_trans_1_4"/>
    <property type="match status" value="1"/>
</dbReference>
<organism evidence="3 4">
    <name type="scientific">Rubripirellula reticaptiva</name>
    <dbReference type="NCBI Taxonomy" id="2528013"/>
    <lineage>
        <taxon>Bacteria</taxon>
        <taxon>Pseudomonadati</taxon>
        <taxon>Planctomycetota</taxon>
        <taxon>Planctomycetia</taxon>
        <taxon>Pirellulales</taxon>
        <taxon>Pirellulaceae</taxon>
        <taxon>Rubripirellula</taxon>
    </lineage>
</organism>
<keyword evidence="2 3" id="KW-0808">Transferase</keyword>
<proteinExistence type="predicted"/>
<dbReference type="RefSeq" id="WP_146533867.1">
    <property type="nucleotide sequence ID" value="NZ_SJPX01000002.1"/>
</dbReference>
<sequence length="347" mass="39826">MNILFLSSGATVPSARFRILPYLRHFQADGHRCYCANSFPQKYDYFPWMGFRPSQLLKRSVRWWHWVRAKLSAFDIVFIDREIFDNQSLEMEERFREACGKMVVDIDDAIFLRCPEKFDCLMKMADLVICGNHFLMDRVRPLNDQLLHIPTCVDLDDYEQRPLPSVNEVPVVGWIGTTGNLKYLQVPSEALREVAGKVPFELRVIVPDISPLSEINLSGVNLVHQRWDPSGEVQQIQQMDVGLMPLFANQEWDIYKCGLKLIQYLAVGVPAIAAPVGVNSEIIDNQQNGFTAQTTEEWQSALLKMLSDPSMRNQMGLRGRRTVQEKYSILANYPILRDRLLELAATS</sequence>